<gene>
    <name evidence="6" type="ORF">AW11_02307</name>
</gene>
<evidence type="ECO:0000256" key="4">
    <source>
        <dbReference type="ARBA" id="ARBA00023004"/>
    </source>
</evidence>
<evidence type="ECO:0000256" key="3">
    <source>
        <dbReference type="ARBA" id="ARBA00022723"/>
    </source>
</evidence>
<sequence length="150" mass="17624">MPFLSWRNQYRVGVADIDQEHRYLFELINEFHDSHRGGADAQALAQILNRLVQYAEEHFRHEEESMRESEYPLHAEHCALHEALYMTLFRLSEELAAGSLRIDRDTHRFLRNWLVEHILKHDLAFGDYFARRAKAMANGEQESLGEAATQ</sequence>
<dbReference type="InterPro" id="IPR035938">
    <property type="entry name" value="Hemerythrin-like_sf"/>
</dbReference>
<dbReference type="GO" id="GO:0005344">
    <property type="term" value="F:oxygen carrier activity"/>
    <property type="evidence" value="ECO:0007669"/>
    <property type="project" value="UniProtKB-KW"/>
</dbReference>
<dbReference type="NCBIfam" id="TIGR02481">
    <property type="entry name" value="hemeryth_dom"/>
    <property type="match status" value="1"/>
</dbReference>
<dbReference type="eggNOG" id="COG2703">
    <property type="taxonomic scope" value="Bacteria"/>
</dbReference>
<dbReference type="InterPro" id="IPR050669">
    <property type="entry name" value="Hemerythrin"/>
</dbReference>
<accession>A0A011NZA6</accession>
<dbReference type="InterPro" id="IPR012827">
    <property type="entry name" value="Hemerythrin_metal-bd"/>
</dbReference>
<organism evidence="6 7">
    <name type="scientific">Accumulibacter regalis</name>
    <dbReference type="NCBI Taxonomy" id="522306"/>
    <lineage>
        <taxon>Bacteria</taxon>
        <taxon>Pseudomonadati</taxon>
        <taxon>Pseudomonadota</taxon>
        <taxon>Betaproteobacteria</taxon>
        <taxon>Candidatus Accumulibacter</taxon>
    </lineage>
</organism>
<dbReference type="InterPro" id="IPR012312">
    <property type="entry name" value="Hemerythrin-like"/>
</dbReference>
<keyword evidence="3" id="KW-0479">Metal-binding</keyword>
<keyword evidence="2" id="KW-0561">Oxygen transport</keyword>
<dbReference type="AlphaFoldDB" id="A0A011NZA6"/>
<dbReference type="PANTHER" id="PTHR37164">
    <property type="entry name" value="BACTERIOHEMERYTHRIN"/>
    <property type="match status" value="1"/>
</dbReference>
<dbReference type="Pfam" id="PF01814">
    <property type="entry name" value="Hemerythrin"/>
    <property type="match status" value="1"/>
</dbReference>
<comment type="caution">
    <text evidence="6">The sequence shown here is derived from an EMBL/GenBank/DDBJ whole genome shotgun (WGS) entry which is preliminary data.</text>
</comment>
<evidence type="ECO:0000256" key="2">
    <source>
        <dbReference type="ARBA" id="ARBA00022621"/>
    </source>
</evidence>
<dbReference type="Gene3D" id="1.20.120.50">
    <property type="entry name" value="Hemerythrin-like"/>
    <property type="match status" value="1"/>
</dbReference>
<dbReference type="EMBL" id="JEMY01000029">
    <property type="protein sequence ID" value="EXI88013.1"/>
    <property type="molecule type" value="Genomic_DNA"/>
</dbReference>
<protein>
    <submittedName>
        <fullName evidence="6">McHr</fullName>
    </submittedName>
</protein>
<dbReference type="PROSITE" id="PS00550">
    <property type="entry name" value="HEMERYTHRINS"/>
    <property type="match status" value="1"/>
</dbReference>
<keyword evidence="2" id="KW-0813">Transport</keyword>
<keyword evidence="7" id="KW-1185">Reference proteome</keyword>
<dbReference type="SUPFAM" id="SSF47188">
    <property type="entry name" value="Hemerythrin-like"/>
    <property type="match status" value="1"/>
</dbReference>
<dbReference type="CDD" id="cd12107">
    <property type="entry name" value="Hemerythrin"/>
    <property type="match status" value="1"/>
</dbReference>
<dbReference type="NCBIfam" id="NF033749">
    <property type="entry name" value="bact_hemeryth"/>
    <property type="match status" value="1"/>
</dbReference>
<comment type="similarity">
    <text evidence="1">Belongs to the hemerythrin family.</text>
</comment>
<dbReference type="PATRIC" id="fig|1454004.3.peg.2384"/>
<name>A0A011NZA6_ACCRE</name>
<evidence type="ECO:0000313" key="6">
    <source>
        <dbReference type="EMBL" id="EXI88013.1"/>
    </source>
</evidence>
<evidence type="ECO:0000259" key="5">
    <source>
        <dbReference type="Pfam" id="PF01814"/>
    </source>
</evidence>
<keyword evidence="4" id="KW-0408">Iron</keyword>
<dbReference type="InterPro" id="IPR016131">
    <property type="entry name" value="Haemerythrin_Fe_BS"/>
</dbReference>
<feature type="domain" description="Hemerythrin-like" evidence="5">
    <location>
        <begin position="13"/>
        <end position="122"/>
    </location>
</feature>
<dbReference type="STRING" id="1454004.AW11_02307"/>
<dbReference type="PANTHER" id="PTHR37164:SF1">
    <property type="entry name" value="BACTERIOHEMERYTHRIN"/>
    <property type="match status" value="1"/>
</dbReference>
<reference evidence="6" key="1">
    <citation type="submission" date="2014-02" db="EMBL/GenBank/DDBJ databases">
        <title>Expanding our view of genomic diversity in Candidatus Accumulibacter clades.</title>
        <authorList>
            <person name="Skennerton C.T."/>
            <person name="Barr J.J."/>
            <person name="Slater F.R."/>
            <person name="Bond P.L."/>
            <person name="Tyson G.W."/>
        </authorList>
    </citation>
    <scope>NUCLEOTIDE SEQUENCE [LARGE SCALE GENOMIC DNA]</scope>
</reference>
<proteinExistence type="inferred from homology"/>
<evidence type="ECO:0000313" key="7">
    <source>
        <dbReference type="Proteomes" id="UP000022141"/>
    </source>
</evidence>
<evidence type="ECO:0000256" key="1">
    <source>
        <dbReference type="ARBA" id="ARBA00010587"/>
    </source>
</evidence>
<dbReference type="GO" id="GO:0046872">
    <property type="term" value="F:metal ion binding"/>
    <property type="evidence" value="ECO:0007669"/>
    <property type="project" value="UniProtKB-KW"/>
</dbReference>
<dbReference type="Proteomes" id="UP000022141">
    <property type="component" value="Unassembled WGS sequence"/>
</dbReference>